<comment type="caution">
    <text evidence="3">The sequence shown here is derived from an EMBL/GenBank/DDBJ whole genome shotgun (WGS) entry which is preliminary data.</text>
</comment>
<organism evidence="3 4">
    <name type="scientific">Pararhodobacter aggregans</name>
    <dbReference type="NCBI Taxonomy" id="404875"/>
    <lineage>
        <taxon>Bacteria</taxon>
        <taxon>Pseudomonadati</taxon>
        <taxon>Pseudomonadota</taxon>
        <taxon>Alphaproteobacteria</taxon>
        <taxon>Rhodobacterales</taxon>
        <taxon>Paracoccaceae</taxon>
        <taxon>Pararhodobacter</taxon>
    </lineage>
</organism>
<evidence type="ECO:0000313" key="3">
    <source>
        <dbReference type="EMBL" id="PVE48857.1"/>
    </source>
</evidence>
<keyword evidence="4" id="KW-1185">Reference proteome</keyword>
<proteinExistence type="predicted"/>
<evidence type="ECO:0000313" key="4">
    <source>
        <dbReference type="Proteomes" id="UP000244810"/>
    </source>
</evidence>
<accession>A0A2T7UVU4</accession>
<keyword evidence="2" id="KW-0732">Signal</keyword>
<dbReference type="AlphaFoldDB" id="A0A2T7UVU4"/>
<feature type="chain" id="PRO_5015643865" evidence="2">
    <location>
        <begin position="26"/>
        <end position="208"/>
    </location>
</feature>
<gene>
    <name evidence="3" type="ORF">DDE23_00160</name>
</gene>
<dbReference type="EMBL" id="QDDR01000001">
    <property type="protein sequence ID" value="PVE48857.1"/>
    <property type="molecule type" value="Genomic_DNA"/>
</dbReference>
<feature type="compositionally biased region" description="Basic and acidic residues" evidence="1">
    <location>
        <begin position="195"/>
        <end position="208"/>
    </location>
</feature>
<feature type="signal peptide" evidence="2">
    <location>
        <begin position="1"/>
        <end position="25"/>
    </location>
</feature>
<feature type="region of interest" description="Disordered" evidence="1">
    <location>
        <begin position="170"/>
        <end position="208"/>
    </location>
</feature>
<protein>
    <submittedName>
        <fullName evidence="3">Uncharacterized protein</fullName>
    </submittedName>
</protein>
<evidence type="ECO:0000256" key="1">
    <source>
        <dbReference type="SAM" id="MobiDB-lite"/>
    </source>
</evidence>
<sequence length="208" mass="22289">MLKFNFLVPALAFALTGAGGTRALADVFVGGGFRSDMTHNCDPSDPEISTYVAAVGLGYRPGQSNDNTSTLTVIFLDGTQQIVVFQDVEESRFRYPAYGTWTGVLSSYNNIPRPRLRAVHLRVIEPSGGSDIGTADQIFVRFQVSNYWRTRGCTATFTGTLTNATTAAYTTGDTGLDRPSGPPPEADAPDFVVDGGRDFEGFGAGPDR</sequence>
<reference evidence="3 4" key="1">
    <citation type="journal article" date="2011" name="Syst. Appl. Microbiol.">
        <title>Defluviimonas denitrificans gen. nov., sp. nov., and Pararhodobacter aggregans gen. nov., sp. nov., non-phototrophic Rhodobacteraceae from the biofilter of a marine aquaculture.</title>
        <authorList>
            <person name="Foesel B.U."/>
            <person name="Drake H.L."/>
            <person name="Schramm A."/>
        </authorList>
    </citation>
    <scope>NUCLEOTIDE SEQUENCE [LARGE SCALE GENOMIC DNA]</scope>
    <source>
        <strain evidence="3 4">D1-19</strain>
    </source>
</reference>
<evidence type="ECO:0000256" key="2">
    <source>
        <dbReference type="SAM" id="SignalP"/>
    </source>
</evidence>
<dbReference type="Proteomes" id="UP000244810">
    <property type="component" value="Unassembled WGS sequence"/>
</dbReference>
<dbReference type="RefSeq" id="WP_107754525.1">
    <property type="nucleotide sequence ID" value="NZ_QBKF01000014.1"/>
</dbReference>
<name>A0A2T7UVU4_9RHOB</name>